<evidence type="ECO:0000256" key="2">
    <source>
        <dbReference type="SAM" id="SignalP"/>
    </source>
</evidence>
<feature type="chain" id="PRO_5045038881" evidence="2">
    <location>
        <begin position="19"/>
        <end position="111"/>
    </location>
</feature>
<feature type="compositionally biased region" description="Low complexity" evidence="1">
    <location>
        <begin position="72"/>
        <end position="82"/>
    </location>
</feature>
<sequence>MFGMVLMIYLVHVWNVEGGTKGFRAVRNTNSPKRSGPYELLLWKLTIISSSRFPGPRPSPSLVDSLSRINSPATAARPRQARPSPPIGCRSSPSRALPFRRRFTTPLFDGD</sequence>
<accession>A0ABP0Y6C6</accession>
<evidence type="ECO:0000313" key="4">
    <source>
        <dbReference type="Proteomes" id="UP001642487"/>
    </source>
</evidence>
<feature type="signal peptide" evidence="2">
    <location>
        <begin position="1"/>
        <end position="18"/>
    </location>
</feature>
<keyword evidence="4" id="KW-1185">Reference proteome</keyword>
<reference evidence="3 4" key="1">
    <citation type="submission" date="2024-03" db="EMBL/GenBank/DDBJ databases">
        <authorList>
            <person name="Gkanogiannis A."/>
            <person name="Becerra Lopez-Lavalle L."/>
        </authorList>
    </citation>
    <scope>NUCLEOTIDE SEQUENCE [LARGE SCALE GENOMIC DNA]</scope>
</reference>
<feature type="compositionally biased region" description="Polar residues" evidence="1">
    <location>
        <begin position="62"/>
        <end position="71"/>
    </location>
</feature>
<keyword evidence="2" id="KW-0732">Signal</keyword>
<protein>
    <submittedName>
        <fullName evidence="3">Uncharacterized protein</fullName>
    </submittedName>
</protein>
<dbReference type="Proteomes" id="UP001642487">
    <property type="component" value="Chromosome 2"/>
</dbReference>
<name>A0ABP0Y6C6_9ROSI</name>
<dbReference type="EMBL" id="OZ021736">
    <property type="protein sequence ID" value="CAK9316024.1"/>
    <property type="molecule type" value="Genomic_DNA"/>
</dbReference>
<evidence type="ECO:0000313" key="3">
    <source>
        <dbReference type="EMBL" id="CAK9316024.1"/>
    </source>
</evidence>
<organism evidence="3 4">
    <name type="scientific">Citrullus colocynthis</name>
    <name type="common">colocynth</name>
    <dbReference type="NCBI Taxonomy" id="252529"/>
    <lineage>
        <taxon>Eukaryota</taxon>
        <taxon>Viridiplantae</taxon>
        <taxon>Streptophyta</taxon>
        <taxon>Embryophyta</taxon>
        <taxon>Tracheophyta</taxon>
        <taxon>Spermatophyta</taxon>
        <taxon>Magnoliopsida</taxon>
        <taxon>eudicotyledons</taxon>
        <taxon>Gunneridae</taxon>
        <taxon>Pentapetalae</taxon>
        <taxon>rosids</taxon>
        <taxon>fabids</taxon>
        <taxon>Cucurbitales</taxon>
        <taxon>Cucurbitaceae</taxon>
        <taxon>Benincaseae</taxon>
        <taxon>Citrullus</taxon>
    </lineage>
</organism>
<feature type="region of interest" description="Disordered" evidence="1">
    <location>
        <begin position="53"/>
        <end position="95"/>
    </location>
</feature>
<evidence type="ECO:0000256" key="1">
    <source>
        <dbReference type="SAM" id="MobiDB-lite"/>
    </source>
</evidence>
<gene>
    <name evidence="3" type="ORF">CITCOLO1_LOCUS7870</name>
</gene>
<proteinExistence type="predicted"/>